<dbReference type="Proteomes" id="UP001055879">
    <property type="component" value="Linkage Group LG05"/>
</dbReference>
<organism evidence="1 2">
    <name type="scientific">Arctium lappa</name>
    <name type="common">Greater burdock</name>
    <name type="synonym">Lappa major</name>
    <dbReference type="NCBI Taxonomy" id="4217"/>
    <lineage>
        <taxon>Eukaryota</taxon>
        <taxon>Viridiplantae</taxon>
        <taxon>Streptophyta</taxon>
        <taxon>Embryophyta</taxon>
        <taxon>Tracheophyta</taxon>
        <taxon>Spermatophyta</taxon>
        <taxon>Magnoliopsida</taxon>
        <taxon>eudicotyledons</taxon>
        <taxon>Gunneridae</taxon>
        <taxon>Pentapetalae</taxon>
        <taxon>asterids</taxon>
        <taxon>campanulids</taxon>
        <taxon>Asterales</taxon>
        <taxon>Asteraceae</taxon>
        <taxon>Carduoideae</taxon>
        <taxon>Cardueae</taxon>
        <taxon>Arctiinae</taxon>
        <taxon>Arctium</taxon>
    </lineage>
</organism>
<name>A0ACB9C1Y9_ARCLA</name>
<evidence type="ECO:0000313" key="1">
    <source>
        <dbReference type="EMBL" id="KAI3728172.1"/>
    </source>
</evidence>
<protein>
    <submittedName>
        <fullName evidence="1">Uncharacterized protein</fullName>
    </submittedName>
</protein>
<gene>
    <name evidence="1" type="ORF">L6452_16804</name>
</gene>
<comment type="caution">
    <text evidence="1">The sequence shown here is derived from an EMBL/GenBank/DDBJ whole genome shotgun (WGS) entry which is preliminary data.</text>
</comment>
<proteinExistence type="predicted"/>
<dbReference type="EMBL" id="CM042051">
    <property type="protein sequence ID" value="KAI3728172.1"/>
    <property type="molecule type" value="Genomic_DNA"/>
</dbReference>
<reference evidence="2" key="1">
    <citation type="journal article" date="2022" name="Mol. Ecol. Resour.">
        <title>The genomes of chicory, endive, great burdock and yacon provide insights into Asteraceae palaeo-polyploidization history and plant inulin production.</title>
        <authorList>
            <person name="Fan W."/>
            <person name="Wang S."/>
            <person name="Wang H."/>
            <person name="Wang A."/>
            <person name="Jiang F."/>
            <person name="Liu H."/>
            <person name="Zhao H."/>
            <person name="Xu D."/>
            <person name="Zhang Y."/>
        </authorList>
    </citation>
    <scope>NUCLEOTIDE SEQUENCE [LARGE SCALE GENOMIC DNA]</scope>
    <source>
        <strain evidence="2">cv. Niubang</strain>
    </source>
</reference>
<sequence>MATVTCVLSGVKCSTNDHHPISFGVKDRKTAFSSVVKQPATQKLENATPLKIEASKAIKTASMAILNTLADSIFQFVDQPMLPSQKNFAPVDQEIRELVKVDYCQGEIPEDFPEGVYIRNGSNPLFGGLKYTVSVFGKTDSIWVEGEGMLHALHFTKDAQGNWIFYYNNRYVETETYKMESQCKKPVFLPVAEGDPPAAIAATFFNMLRFGQGSKISSNTNVFEHGGKHYSVAENYVPQEIDVTSLETYGNWSPSTGAWSRPFSSHPKKAPGTGELVTLGVEPIKPYCVMGVISADGKEVVHELDLQLDHCSFFHDMGVTKKYNILIDFMVTISPERVMKGGQLFKYEREKDARIAVIPRYGDADLIKWFHIQPCVVFHLMNSFEDGDEVVVRGCKANAAIIPGPDWGEDKFNWFSRGFNFKPVESNNQRGTEDHGMLFARVREWRLNMETMEVKERDVTGTEYSMDFPMINEDFTGLKHRYGYTQVIDSLASSDSGKTKYGGLAKLYFEEAEQQSTLGEANVKIEYHWLPKNNFCTGSAFVAKPEAVEEDDGWIVTYAHDEDHDTSYVLVVDAKKFEDEAVAKISLPQRVPYGHHGSFFLSR</sequence>
<evidence type="ECO:0000313" key="2">
    <source>
        <dbReference type="Proteomes" id="UP001055879"/>
    </source>
</evidence>
<accession>A0ACB9C1Y9</accession>
<keyword evidence="2" id="KW-1185">Reference proteome</keyword>
<reference evidence="1 2" key="2">
    <citation type="journal article" date="2022" name="Mol. Ecol. Resour.">
        <title>The genomes of chicory, endive, great burdock and yacon provide insights into Asteraceae paleo-polyploidization history and plant inulin production.</title>
        <authorList>
            <person name="Fan W."/>
            <person name="Wang S."/>
            <person name="Wang H."/>
            <person name="Wang A."/>
            <person name="Jiang F."/>
            <person name="Liu H."/>
            <person name="Zhao H."/>
            <person name="Xu D."/>
            <person name="Zhang Y."/>
        </authorList>
    </citation>
    <scope>NUCLEOTIDE SEQUENCE [LARGE SCALE GENOMIC DNA]</scope>
    <source>
        <strain evidence="2">cv. Niubang</strain>
    </source>
</reference>